<protein>
    <submittedName>
        <fullName evidence="5">Acetyltransferase</fullName>
    </submittedName>
</protein>
<dbReference type="CDD" id="cd04301">
    <property type="entry name" value="NAT_SF"/>
    <property type="match status" value="2"/>
</dbReference>
<dbReference type="GO" id="GO:0016747">
    <property type="term" value="F:acyltransferase activity, transferring groups other than amino-acyl groups"/>
    <property type="evidence" value="ECO:0007669"/>
    <property type="project" value="InterPro"/>
</dbReference>
<evidence type="ECO:0000313" key="4">
    <source>
        <dbReference type="EMBL" id="GED71641.1"/>
    </source>
</evidence>
<dbReference type="Proteomes" id="UP000319578">
    <property type="component" value="Unassembled WGS sequence"/>
</dbReference>
<dbReference type="PANTHER" id="PTHR43877">
    <property type="entry name" value="AMINOALKYLPHOSPHONATE N-ACETYLTRANSFERASE-RELATED-RELATED"/>
    <property type="match status" value="1"/>
</dbReference>
<name>A0A0K9YM05_9BACL</name>
<dbReference type="Pfam" id="PF13508">
    <property type="entry name" value="Acetyltransf_7"/>
    <property type="match status" value="1"/>
</dbReference>
<gene>
    <name evidence="5" type="ORF">ADS79_25240</name>
    <name evidence="4" type="ORF">BRE01_53430</name>
</gene>
<dbReference type="SUPFAM" id="SSF55729">
    <property type="entry name" value="Acyl-CoA N-acyltransferases (Nat)"/>
    <property type="match status" value="2"/>
</dbReference>
<evidence type="ECO:0000259" key="3">
    <source>
        <dbReference type="PROSITE" id="PS51186"/>
    </source>
</evidence>
<evidence type="ECO:0000256" key="2">
    <source>
        <dbReference type="ARBA" id="ARBA00023315"/>
    </source>
</evidence>
<dbReference type="InterPro" id="IPR016181">
    <property type="entry name" value="Acyl_CoA_acyltransferase"/>
</dbReference>
<proteinExistence type="predicted"/>
<dbReference type="Gene3D" id="3.40.630.30">
    <property type="match status" value="2"/>
</dbReference>
<dbReference type="OrthoDB" id="9789605at2"/>
<keyword evidence="1 5" id="KW-0808">Transferase</keyword>
<dbReference type="Proteomes" id="UP000036834">
    <property type="component" value="Unassembled WGS sequence"/>
</dbReference>
<dbReference type="InterPro" id="IPR050832">
    <property type="entry name" value="Bact_Acetyltransf"/>
</dbReference>
<evidence type="ECO:0000313" key="6">
    <source>
        <dbReference type="Proteomes" id="UP000036834"/>
    </source>
</evidence>
<evidence type="ECO:0000313" key="5">
    <source>
        <dbReference type="EMBL" id="KNB69225.1"/>
    </source>
</evidence>
<feature type="domain" description="N-acetyltransferase" evidence="3">
    <location>
        <begin position="139"/>
        <end position="285"/>
    </location>
</feature>
<accession>A0A0K9YM05</accession>
<dbReference type="PATRIC" id="fig|54915.3.peg.4199"/>
<dbReference type="PROSITE" id="PS51186">
    <property type="entry name" value="GNAT"/>
    <property type="match status" value="2"/>
</dbReference>
<evidence type="ECO:0000313" key="7">
    <source>
        <dbReference type="Proteomes" id="UP000319578"/>
    </source>
</evidence>
<dbReference type="Pfam" id="PF00583">
    <property type="entry name" value="Acetyltransf_1"/>
    <property type="match status" value="1"/>
</dbReference>
<keyword evidence="7" id="KW-1185">Reference proteome</keyword>
<dbReference type="InterPro" id="IPR000182">
    <property type="entry name" value="GNAT_dom"/>
</dbReference>
<dbReference type="EMBL" id="BJON01000022">
    <property type="protein sequence ID" value="GED71641.1"/>
    <property type="molecule type" value="Genomic_DNA"/>
</dbReference>
<sequence length="285" mass="32832">MIRERQASDTETLVHMIAKDIAWRAEEIAAMLHHATGFVYEKAGQLLGCAIYDLTSFGEEGTAEIHVYTRPDSRNQGIGSELFNKVWGEVLVHKPAAVATTYRADEQKTTDFFSQRGFAPIWGHHYMKHSGEHCPDPAIFARKFTKQDLDMYIQSQSDAYYEVRKGIDLKPYRLTEYQESTMTSWKKWILNDMRENIYMFYHEEEFVGSLILTPHGEVYDVFVDPLQQGKGFGKQLIHFFVNRTLEKGLQPHLITGTHNQPAIRLYEGTGFHIYQTTTTGKRALV</sequence>
<comment type="caution">
    <text evidence="5">The sequence shown here is derived from an EMBL/GenBank/DDBJ whole genome shotgun (WGS) entry which is preliminary data.</text>
</comment>
<reference evidence="4 7" key="3">
    <citation type="submission" date="2019-06" db="EMBL/GenBank/DDBJ databases">
        <title>Whole genome shotgun sequence of Brevibacillus reuszeri NBRC 15719.</title>
        <authorList>
            <person name="Hosoyama A."/>
            <person name="Uohara A."/>
            <person name="Ohji S."/>
            <person name="Ichikawa N."/>
        </authorList>
    </citation>
    <scope>NUCLEOTIDE SEQUENCE [LARGE SCALE GENOMIC DNA]</scope>
    <source>
        <strain evidence="4 7">NBRC 15719</strain>
    </source>
</reference>
<dbReference type="EMBL" id="LGIQ01000011">
    <property type="protein sequence ID" value="KNB69225.1"/>
    <property type="molecule type" value="Genomic_DNA"/>
</dbReference>
<reference evidence="5" key="2">
    <citation type="submission" date="2015-07" db="EMBL/GenBank/DDBJ databases">
        <title>MeaNS - Measles Nucleotide Surveillance Program.</title>
        <authorList>
            <person name="Tran T."/>
            <person name="Druce J."/>
        </authorList>
    </citation>
    <scope>NUCLEOTIDE SEQUENCE</scope>
    <source>
        <strain evidence="5">DSM 9887</strain>
    </source>
</reference>
<reference evidence="6" key="1">
    <citation type="submission" date="2015-07" db="EMBL/GenBank/DDBJ databases">
        <title>Genome sequencing project for genomic taxonomy and phylogenomics of Bacillus-like bacteria.</title>
        <authorList>
            <person name="Liu B."/>
            <person name="Wang J."/>
            <person name="Zhu Y."/>
            <person name="Liu G."/>
            <person name="Chen Q."/>
            <person name="Chen Z."/>
            <person name="Lan J."/>
            <person name="Che J."/>
            <person name="Ge C."/>
            <person name="Shi H."/>
            <person name="Pan Z."/>
            <person name="Liu X."/>
        </authorList>
    </citation>
    <scope>NUCLEOTIDE SEQUENCE [LARGE SCALE GENOMIC DNA]</scope>
    <source>
        <strain evidence="6">DSM 9887</strain>
    </source>
</reference>
<dbReference type="AlphaFoldDB" id="A0A0K9YM05"/>
<organism evidence="5 6">
    <name type="scientific">Brevibacillus reuszeri</name>
    <dbReference type="NCBI Taxonomy" id="54915"/>
    <lineage>
        <taxon>Bacteria</taxon>
        <taxon>Bacillati</taxon>
        <taxon>Bacillota</taxon>
        <taxon>Bacilli</taxon>
        <taxon>Bacillales</taxon>
        <taxon>Paenibacillaceae</taxon>
        <taxon>Brevibacillus</taxon>
    </lineage>
</organism>
<evidence type="ECO:0000256" key="1">
    <source>
        <dbReference type="ARBA" id="ARBA00022679"/>
    </source>
</evidence>
<feature type="domain" description="N-acetyltransferase" evidence="3">
    <location>
        <begin position="1"/>
        <end position="146"/>
    </location>
</feature>
<keyword evidence="2" id="KW-0012">Acyltransferase</keyword>
<dbReference type="STRING" id="54915.ADS79_25240"/>
<dbReference type="RefSeq" id="WP_049741222.1">
    <property type="nucleotide sequence ID" value="NZ_BJON01000022.1"/>
</dbReference>